<dbReference type="Proteomes" id="UP000688137">
    <property type="component" value="Unassembled WGS sequence"/>
</dbReference>
<evidence type="ECO:0000313" key="2">
    <source>
        <dbReference type="Proteomes" id="UP000688137"/>
    </source>
</evidence>
<accession>A0A8S1PDT4</accession>
<proteinExistence type="predicted"/>
<gene>
    <name evidence="1" type="ORF">PPRIM_AZ9-3.1.T1150137</name>
</gene>
<reference evidence="1" key="1">
    <citation type="submission" date="2021-01" db="EMBL/GenBank/DDBJ databases">
        <authorList>
            <consortium name="Genoscope - CEA"/>
            <person name="William W."/>
        </authorList>
    </citation>
    <scope>NUCLEOTIDE SEQUENCE</scope>
</reference>
<dbReference type="EMBL" id="CAJJDM010000118">
    <property type="protein sequence ID" value="CAD8101472.1"/>
    <property type="molecule type" value="Genomic_DNA"/>
</dbReference>
<name>A0A8S1PDT4_PARPR</name>
<evidence type="ECO:0000313" key="1">
    <source>
        <dbReference type="EMBL" id="CAD8101472.1"/>
    </source>
</evidence>
<dbReference type="OMA" id="NNELCEG"/>
<sequence>MSSKLNSNLIRQHIKQYIVISIMRYNNVTFVKELEQKYRFNYPLHNKPQIDQKKEETFNTKLPKYEAYIEASNQQIELPLQPSPQQVRAIQNQGKIQFCRQQNEQQSKEIKSILNFQVDTKFIKMKPSKKKTQRQYQQIRRPQIQIIPNNCKYQRVSGLSQIQSLSMHQSFILNNNISEITFQQESRLSKFQQLLKKAPKPVEIEQYRSLKYFGNNELCEGILDGKIVQFIKTQQSNVIL</sequence>
<organism evidence="1 2">
    <name type="scientific">Paramecium primaurelia</name>
    <dbReference type="NCBI Taxonomy" id="5886"/>
    <lineage>
        <taxon>Eukaryota</taxon>
        <taxon>Sar</taxon>
        <taxon>Alveolata</taxon>
        <taxon>Ciliophora</taxon>
        <taxon>Intramacronucleata</taxon>
        <taxon>Oligohymenophorea</taxon>
        <taxon>Peniculida</taxon>
        <taxon>Parameciidae</taxon>
        <taxon>Paramecium</taxon>
    </lineage>
</organism>
<protein>
    <submittedName>
        <fullName evidence="1">Uncharacterized protein</fullName>
    </submittedName>
</protein>
<dbReference type="AlphaFoldDB" id="A0A8S1PDT4"/>
<keyword evidence="2" id="KW-1185">Reference proteome</keyword>
<comment type="caution">
    <text evidence="1">The sequence shown here is derived from an EMBL/GenBank/DDBJ whole genome shotgun (WGS) entry which is preliminary data.</text>
</comment>